<dbReference type="Gene3D" id="2.30.280.20">
    <property type="match status" value="1"/>
</dbReference>
<dbReference type="Pfam" id="PF26340">
    <property type="entry name" value="DNA-SBD_ScoMcrA"/>
    <property type="match status" value="1"/>
</dbReference>
<dbReference type="InterPro" id="IPR003615">
    <property type="entry name" value="HNH_nuc"/>
</dbReference>
<feature type="region of interest" description="Disordered" evidence="1">
    <location>
        <begin position="440"/>
        <end position="462"/>
    </location>
</feature>
<dbReference type="Pfam" id="PF13391">
    <property type="entry name" value="HNH_2"/>
    <property type="match status" value="1"/>
</dbReference>
<organism evidence="3 4">
    <name type="scientific">Streptomyces macrosporus</name>
    <dbReference type="NCBI Taxonomy" id="44032"/>
    <lineage>
        <taxon>Bacteria</taxon>
        <taxon>Bacillati</taxon>
        <taxon>Actinomycetota</taxon>
        <taxon>Actinomycetes</taxon>
        <taxon>Kitasatosporales</taxon>
        <taxon>Streptomycetaceae</taxon>
        <taxon>Streptomyces</taxon>
    </lineage>
</organism>
<evidence type="ECO:0000256" key="1">
    <source>
        <dbReference type="SAM" id="MobiDB-lite"/>
    </source>
</evidence>
<feature type="domain" description="HNH nuclease" evidence="2">
    <location>
        <begin position="474"/>
        <end position="531"/>
    </location>
</feature>
<dbReference type="Pfam" id="PF18062">
    <property type="entry name" value="RE_AspBHI_N"/>
    <property type="match status" value="1"/>
</dbReference>
<evidence type="ECO:0000259" key="2">
    <source>
        <dbReference type="SMART" id="SM00507"/>
    </source>
</evidence>
<dbReference type="Proteomes" id="UP001501638">
    <property type="component" value="Unassembled WGS sequence"/>
</dbReference>
<dbReference type="SMART" id="SM00507">
    <property type="entry name" value="HNHc"/>
    <property type="match status" value="1"/>
</dbReference>
<comment type="caution">
    <text evidence="3">The sequence shown here is derived from an EMBL/GenBank/DDBJ whole genome shotgun (WGS) entry which is preliminary data.</text>
</comment>
<protein>
    <recommendedName>
        <fullName evidence="2">HNH nuclease domain-containing protein</fullName>
    </recommendedName>
</protein>
<dbReference type="InterPro" id="IPR058813">
    <property type="entry name" value="DNA-SBD_ScoMcrA"/>
</dbReference>
<evidence type="ECO:0000313" key="3">
    <source>
        <dbReference type="EMBL" id="GAA2423729.1"/>
    </source>
</evidence>
<name>A0ABN3J760_9ACTN</name>
<keyword evidence="4" id="KW-1185">Reference proteome</keyword>
<reference evidence="3 4" key="1">
    <citation type="journal article" date="2019" name="Int. J. Syst. Evol. Microbiol.">
        <title>The Global Catalogue of Microorganisms (GCM) 10K type strain sequencing project: providing services to taxonomists for standard genome sequencing and annotation.</title>
        <authorList>
            <consortium name="The Broad Institute Genomics Platform"/>
            <consortium name="The Broad Institute Genome Sequencing Center for Infectious Disease"/>
            <person name="Wu L."/>
            <person name="Ma J."/>
        </authorList>
    </citation>
    <scope>NUCLEOTIDE SEQUENCE [LARGE SCALE GENOMIC DNA]</scope>
    <source>
        <strain evidence="3 4">JCM 6305</strain>
    </source>
</reference>
<dbReference type="CDD" id="cd00085">
    <property type="entry name" value="HNHc"/>
    <property type="match status" value="1"/>
</dbReference>
<sequence>MGNPIQVGEVLRYTREKNPSVPVIDGYRNFHHVTAAPDRPRVLLEAGINVIAKVRASGRSRRPAILIRSSPWKAGTRETPWHDVFDLEHGRVRYFGDHKAGLTVPTGHTPGNKALLEAFEEHRATTAEDRAHAVPLLLFRAVSRNKRPKGYVEFCGIAVIERAEQVVQQAEADRGSFVNYVYDLAVLDLSSEDDRIDWDWIHARSDPSLSAAEGLEHAPRSWRRWVDHGHAVLPEVRRQTTRSESIDSSQRHSPADDGADALFSLSHQQSSTTPTWPRPTGTVEEPTASLLMDRLRELKVHGGPKQPGRHEPLTLLWAISGIDANRSRTVPWRQFRDEVGRLLAEFGRPGSSVTPEYPFWHLRTSNLWEVRGIPSVDSFKPRAAALDKLNPVGGLTEQVAELLSDPLVRAQAIAVLRETHLSDIDQHALLERLGLQGYESASGVPDDDADRDTETHPAPRHATTVSRIVRDTALTRRVKELHDNRCQVCGLRLRTRFGAYSEAAHIRGLGRPHHGPDSLSNLLVLCPNHHVQFDTLAIYIDTEHTVRMTSDNSRIGELRRIPDHRIDEEHLRYHRGLCGRDSEPFPISL</sequence>
<dbReference type="InterPro" id="IPR041409">
    <property type="entry name" value="RE_AspBHI_N"/>
</dbReference>
<feature type="region of interest" description="Disordered" evidence="1">
    <location>
        <begin position="236"/>
        <end position="259"/>
    </location>
</feature>
<accession>A0ABN3J760</accession>
<dbReference type="RefSeq" id="WP_344320101.1">
    <property type="nucleotide sequence ID" value="NZ_BAAASZ010000003.1"/>
</dbReference>
<evidence type="ECO:0000313" key="4">
    <source>
        <dbReference type="Proteomes" id="UP001501638"/>
    </source>
</evidence>
<proteinExistence type="predicted"/>
<gene>
    <name evidence="3" type="ORF">GCM10010405_02540</name>
</gene>
<dbReference type="EMBL" id="BAAASZ010000003">
    <property type="protein sequence ID" value="GAA2423729.1"/>
    <property type="molecule type" value="Genomic_DNA"/>
</dbReference>